<keyword evidence="1" id="KW-0456">Lyase</keyword>
<sequence>MTPTLTTPLPTAPRAKPARRPTTLLFAYGATLNPEHIMVRLCQPKIRAIARLPDYRLGFHGHSDVWDSGLETLVDKPGAEVWGVLYELSATELDRFDAWQGVKLDGGGSYFHYPVEVIDEHGQALDALFHRKTEMGPQQPPSRDYLDFILAGAHARGLPAPAIAALEACPAVQPRYPVPKINTDIKALASKLSCAC</sequence>
<dbReference type="GO" id="GO:0003839">
    <property type="term" value="F:gamma-glutamylcyclotransferase activity"/>
    <property type="evidence" value="ECO:0007669"/>
    <property type="project" value="InterPro"/>
</dbReference>
<dbReference type="InterPro" id="IPR036568">
    <property type="entry name" value="GGCT-like_sf"/>
</dbReference>
<organism evidence="3 4">
    <name type="scientific">Rhodopseudomonas palustris</name>
    <dbReference type="NCBI Taxonomy" id="1076"/>
    <lineage>
        <taxon>Bacteria</taxon>
        <taxon>Pseudomonadati</taxon>
        <taxon>Pseudomonadota</taxon>
        <taxon>Alphaproteobacteria</taxon>
        <taxon>Hyphomicrobiales</taxon>
        <taxon>Nitrobacteraceae</taxon>
        <taxon>Rhodopseudomonas</taxon>
    </lineage>
</organism>
<protein>
    <submittedName>
        <fullName evidence="3">Gamma-glutamylcyclotransferase</fullName>
    </submittedName>
</protein>
<dbReference type="InterPro" id="IPR013024">
    <property type="entry name" value="GGCT-like"/>
</dbReference>
<comment type="caution">
    <text evidence="3">The sequence shown here is derived from an EMBL/GenBank/DDBJ whole genome shotgun (WGS) entry which is preliminary data.</text>
</comment>
<dbReference type="Proteomes" id="UP000248134">
    <property type="component" value="Unassembled WGS sequence"/>
</dbReference>
<dbReference type="PANTHER" id="PTHR12935:SF0">
    <property type="entry name" value="GAMMA-GLUTAMYLCYCLOTRANSFERASE"/>
    <property type="match status" value="1"/>
</dbReference>
<evidence type="ECO:0000313" key="4">
    <source>
        <dbReference type="Proteomes" id="UP000248134"/>
    </source>
</evidence>
<dbReference type="EMBL" id="QKQS01000006">
    <property type="protein sequence ID" value="PZA13578.1"/>
    <property type="molecule type" value="Genomic_DNA"/>
</dbReference>
<dbReference type="OrthoDB" id="141582at2"/>
<dbReference type="Pfam" id="PF13772">
    <property type="entry name" value="AIG2_2"/>
    <property type="match status" value="1"/>
</dbReference>
<reference evidence="3 4" key="1">
    <citation type="submission" date="2018-06" db="EMBL/GenBank/DDBJ databases">
        <title>Draft Whole-Genome Sequence of the purple photosynthetic bacterium Rhodospeudomonas palustris XCP.</title>
        <authorList>
            <person name="Rayyan A."/>
            <person name="Meyer T.E."/>
            <person name="Kyndt J.A."/>
        </authorList>
    </citation>
    <scope>NUCLEOTIDE SEQUENCE [LARGE SCALE GENOMIC DNA]</scope>
    <source>
        <strain evidence="3 4">XCP</strain>
    </source>
</reference>
<gene>
    <name evidence="3" type="ORF">DNX69_04260</name>
</gene>
<accession>A0A323V088</accession>
<dbReference type="RefSeq" id="WP_110784741.1">
    <property type="nucleotide sequence ID" value="NZ_QKQS01000006.1"/>
</dbReference>
<evidence type="ECO:0000313" key="3">
    <source>
        <dbReference type="EMBL" id="PZA13578.1"/>
    </source>
</evidence>
<keyword evidence="3" id="KW-0808">Transferase</keyword>
<dbReference type="AlphaFoldDB" id="A0A323V088"/>
<evidence type="ECO:0000256" key="1">
    <source>
        <dbReference type="ARBA" id="ARBA00023239"/>
    </source>
</evidence>
<feature type="binding site" evidence="2">
    <location>
        <position position="145"/>
    </location>
    <ligand>
        <name>substrate</name>
    </ligand>
</feature>
<proteinExistence type="predicted"/>
<name>A0A323V088_RHOPL</name>
<dbReference type="InterPro" id="IPR017939">
    <property type="entry name" value="G-Glutamylcylcotransferase"/>
</dbReference>
<dbReference type="SUPFAM" id="SSF110857">
    <property type="entry name" value="Gamma-glutamyl cyclotransferase-like"/>
    <property type="match status" value="1"/>
</dbReference>
<dbReference type="CDD" id="cd06661">
    <property type="entry name" value="GGCT_like"/>
    <property type="match status" value="1"/>
</dbReference>
<evidence type="ECO:0000256" key="2">
    <source>
        <dbReference type="PIRSR" id="PIRSR617939-2"/>
    </source>
</evidence>
<dbReference type="PANTHER" id="PTHR12935">
    <property type="entry name" value="GAMMA-GLUTAMYLCYCLOTRANSFERASE"/>
    <property type="match status" value="1"/>
</dbReference>
<dbReference type="Gene3D" id="3.10.490.10">
    <property type="entry name" value="Gamma-glutamyl cyclotransferase-like"/>
    <property type="match status" value="1"/>
</dbReference>
<dbReference type="GO" id="GO:0016740">
    <property type="term" value="F:transferase activity"/>
    <property type="evidence" value="ECO:0007669"/>
    <property type="project" value="UniProtKB-KW"/>
</dbReference>